<reference evidence="2 3" key="1">
    <citation type="submission" date="2019-04" db="EMBL/GenBank/DDBJ databases">
        <authorList>
            <person name="Embree M."/>
            <person name="Gaffney J.R."/>
        </authorList>
    </citation>
    <scope>NUCLEOTIDE SEQUENCE [LARGE SCALE GENOMIC DNA]</scope>
    <source>
        <strain evidence="2 3">JE7A12</strain>
    </source>
</reference>
<dbReference type="Pfam" id="PF13817">
    <property type="entry name" value="DDE_Tnp_IS66_C"/>
    <property type="match status" value="1"/>
</dbReference>
<sequence length="87" mass="10016">MMGRKNFLFANTESGATGSAVMYSIIETAKENNLNPFRYLTYIFKSSLILRKMKRLIFYCLGMHQRSAKLKFDTYGNPCENKLAGIF</sequence>
<organism evidence="2 3">
    <name type="scientific">Ruminococcus bovis</name>
    <dbReference type="NCBI Taxonomy" id="2564099"/>
    <lineage>
        <taxon>Bacteria</taxon>
        <taxon>Bacillati</taxon>
        <taxon>Bacillota</taxon>
        <taxon>Clostridia</taxon>
        <taxon>Eubacteriales</taxon>
        <taxon>Oscillospiraceae</taxon>
        <taxon>Ruminococcus</taxon>
    </lineage>
</organism>
<gene>
    <name evidence="2" type="ORF">E5Z56_10845</name>
</gene>
<accession>A0A4P8Y086</accession>
<dbReference type="InterPro" id="IPR039552">
    <property type="entry name" value="IS66_C"/>
</dbReference>
<feature type="domain" description="Transposase IS66 C-terminal" evidence="1">
    <location>
        <begin position="24"/>
        <end position="45"/>
    </location>
</feature>
<protein>
    <submittedName>
        <fullName evidence="2">Transposase domain-containing protein</fullName>
    </submittedName>
</protein>
<proteinExistence type="predicted"/>
<keyword evidence="3" id="KW-1185">Reference proteome</keyword>
<evidence type="ECO:0000313" key="3">
    <source>
        <dbReference type="Proteomes" id="UP000301475"/>
    </source>
</evidence>
<name>A0A4P8Y086_9FIRM</name>
<dbReference type="Proteomes" id="UP000301475">
    <property type="component" value="Chromosome"/>
</dbReference>
<dbReference type="KEGG" id="ruj:E5Z56_10845"/>
<evidence type="ECO:0000259" key="1">
    <source>
        <dbReference type="Pfam" id="PF13817"/>
    </source>
</evidence>
<dbReference type="AlphaFoldDB" id="A0A4P8Y086"/>
<evidence type="ECO:0000313" key="2">
    <source>
        <dbReference type="EMBL" id="QCT07820.1"/>
    </source>
</evidence>
<dbReference type="EMBL" id="CP039381">
    <property type="protein sequence ID" value="QCT07820.1"/>
    <property type="molecule type" value="Genomic_DNA"/>
</dbReference>